<evidence type="ECO:0000259" key="5">
    <source>
        <dbReference type="PROSITE" id="PS50975"/>
    </source>
</evidence>
<protein>
    <submittedName>
        <fullName evidence="6">Acetyl-CoA carboxylase biotin carboxylase subunit family protein</fullName>
    </submittedName>
</protein>
<gene>
    <name evidence="6" type="ORF">ACFSOY_12160</name>
</gene>
<evidence type="ECO:0000256" key="2">
    <source>
        <dbReference type="ARBA" id="ARBA00022741"/>
    </source>
</evidence>
<proteinExistence type="predicted"/>
<keyword evidence="1" id="KW-0436">Ligase</keyword>
<keyword evidence="7" id="KW-1185">Reference proteome</keyword>
<dbReference type="InterPro" id="IPR011761">
    <property type="entry name" value="ATP-grasp"/>
</dbReference>
<reference evidence="7" key="1">
    <citation type="journal article" date="2019" name="Int. J. Syst. Evol. Microbiol.">
        <title>The Global Catalogue of Microorganisms (GCM) 10K type strain sequencing project: providing services to taxonomists for standard genome sequencing and annotation.</title>
        <authorList>
            <consortium name="The Broad Institute Genomics Platform"/>
            <consortium name="The Broad Institute Genome Sequencing Center for Infectious Disease"/>
            <person name="Wu L."/>
            <person name="Ma J."/>
        </authorList>
    </citation>
    <scope>NUCLEOTIDE SEQUENCE [LARGE SCALE GENOMIC DNA]</scope>
    <source>
        <strain evidence="7">CGMCC 1.13574</strain>
    </source>
</reference>
<evidence type="ECO:0000256" key="4">
    <source>
        <dbReference type="PROSITE-ProRule" id="PRU00409"/>
    </source>
</evidence>
<accession>A0ABW4ZXM6</accession>
<name>A0ABW4ZXM6_9BACL</name>
<dbReference type="EMBL" id="JBHUIO010000006">
    <property type="protein sequence ID" value="MFD2170757.1"/>
    <property type="molecule type" value="Genomic_DNA"/>
</dbReference>
<comment type="caution">
    <text evidence="6">The sequence shown here is derived from an EMBL/GenBank/DDBJ whole genome shotgun (WGS) entry which is preliminary data.</text>
</comment>
<evidence type="ECO:0000256" key="1">
    <source>
        <dbReference type="ARBA" id="ARBA00022598"/>
    </source>
</evidence>
<dbReference type="Gene3D" id="3.40.50.20">
    <property type="match status" value="1"/>
</dbReference>
<dbReference type="PANTHER" id="PTHR43585:SF2">
    <property type="entry name" value="ATP-GRASP ENZYME FSQD"/>
    <property type="match status" value="1"/>
</dbReference>
<keyword evidence="3 4" id="KW-0067">ATP-binding</keyword>
<dbReference type="PROSITE" id="PS50975">
    <property type="entry name" value="ATP_GRASP"/>
    <property type="match status" value="1"/>
</dbReference>
<dbReference type="RefSeq" id="WP_386047020.1">
    <property type="nucleotide sequence ID" value="NZ_JBHUIO010000006.1"/>
</dbReference>
<dbReference type="InterPro" id="IPR013815">
    <property type="entry name" value="ATP_grasp_subdomain_1"/>
</dbReference>
<dbReference type="Proteomes" id="UP001597343">
    <property type="component" value="Unassembled WGS sequence"/>
</dbReference>
<dbReference type="InterPro" id="IPR052032">
    <property type="entry name" value="ATP-dep_AA_Ligase"/>
</dbReference>
<evidence type="ECO:0000313" key="7">
    <source>
        <dbReference type="Proteomes" id="UP001597343"/>
    </source>
</evidence>
<organism evidence="6 7">
    <name type="scientific">Tumebacillus lipolyticus</name>
    <dbReference type="NCBI Taxonomy" id="1280370"/>
    <lineage>
        <taxon>Bacteria</taxon>
        <taxon>Bacillati</taxon>
        <taxon>Bacillota</taxon>
        <taxon>Bacilli</taxon>
        <taxon>Bacillales</taxon>
        <taxon>Alicyclobacillaceae</taxon>
        <taxon>Tumebacillus</taxon>
    </lineage>
</organism>
<dbReference type="Gene3D" id="3.30.470.20">
    <property type="entry name" value="ATP-grasp fold, B domain"/>
    <property type="match status" value="1"/>
</dbReference>
<feature type="domain" description="ATP-grasp" evidence="5">
    <location>
        <begin position="111"/>
        <end position="302"/>
    </location>
</feature>
<keyword evidence="2 4" id="KW-0547">Nucleotide-binding</keyword>
<dbReference type="SUPFAM" id="SSF56059">
    <property type="entry name" value="Glutathione synthetase ATP-binding domain-like"/>
    <property type="match status" value="1"/>
</dbReference>
<evidence type="ECO:0000256" key="3">
    <source>
        <dbReference type="ARBA" id="ARBA00022840"/>
    </source>
</evidence>
<dbReference type="Gene3D" id="3.30.1490.20">
    <property type="entry name" value="ATP-grasp fold, A domain"/>
    <property type="match status" value="1"/>
</dbReference>
<dbReference type="PANTHER" id="PTHR43585">
    <property type="entry name" value="FUMIPYRROLE BIOSYNTHESIS PROTEIN C"/>
    <property type="match status" value="1"/>
</dbReference>
<sequence>MSILIFNRHAKERKPYSEWLATLPEELFMIGSDKAVEGFEEFSVRIGVQNFPENELVEEEALQLYASRPFHTLIALEESDLIRAGRLRTRLGLRGQSLESAIAFRDKCVMKEHVERSSVKVPAFAAIADTTLTKFVEKHGLPVVIKPRTGFASSDVHLIRTQEELNDFLSKSHNPNLMVEAFVHHVKMYHSDGLIVGGEVIFDCSFEYLNDCLSFNLGKGVGDVLLEPDDAMSIRLKKAVREVLRSLPTPNICAFHAEFFLTPQDELVFCEIASRTAGSWSPHCIYHSYRLEMDRYVTRAQCGLIDPIPPSNPKVITAHYLMPPRTKKLISMPEKIDYPWCVRSRLNGIVGKTYERQRNYFDTFASFMVEGSSTEQAKKRILQVIEYLDRQTIWE</sequence>
<evidence type="ECO:0000313" key="6">
    <source>
        <dbReference type="EMBL" id="MFD2170757.1"/>
    </source>
</evidence>